<reference evidence="2 3" key="1">
    <citation type="journal article" date="2018" name="PLoS Pathog.">
        <title>Evolution of structural diversity of trichothecenes, a family of toxins produced by plant pathogenic and entomopathogenic fungi.</title>
        <authorList>
            <person name="Proctor R.H."/>
            <person name="McCormick S.P."/>
            <person name="Kim H.S."/>
            <person name="Cardoza R.E."/>
            <person name="Stanley A.M."/>
            <person name="Lindo L."/>
            <person name="Kelly A."/>
            <person name="Brown D.W."/>
            <person name="Lee T."/>
            <person name="Vaughan M.M."/>
            <person name="Alexander N.J."/>
            <person name="Busman M."/>
            <person name="Gutierrez S."/>
        </authorList>
    </citation>
    <scope>NUCLEOTIDE SEQUENCE [LARGE SCALE GENOMIC DNA]</scope>
    <source>
        <strain evidence="2 3">IBT 40837</strain>
    </source>
</reference>
<organism evidence="2 3">
    <name type="scientific">Trichoderma arundinaceum</name>
    <dbReference type="NCBI Taxonomy" id="490622"/>
    <lineage>
        <taxon>Eukaryota</taxon>
        <taxon>Fungi</taxon>
        <taxon>Dikarya</taxon>
        <taxon>Ascomycota</taxon>
        <taxon>Pezizomycotina</taxon>
        <taxon>Sordariomycetes</taxon>
        <taxon>Hypocreomycetidae</taxon>
        <taxon>Hypocreales</taxon>
        <taxon>Hypocreaceae</taxon>
        <taxon>Trichoderma</taxon>
    </lineage>
</organism>
<feature type="region of interest" description="Disordered" evidence="1">
    <location>
        <begin position="173"/>
        <end position="210"/>
    </location>
</feature>
<keyword evidence="3" id="KW-1185">Reference proteome</keyword>
<feature type="compositionally biased region" description="Acidic residues" evidence="1">
    <location>
        <begin position="190"/>
        <end position="210"/>
    </location>
</feature>
<comment type="caution">
    <text evidence="2">The sequence shown here is derived from an EMBL/GenBank/DDBJ whole genome shotgun (WGS) entry which is preliminary data.</text>
</comment>
<name>A0A395NWA6_TRIAR</name>
<evidence type="ECO:0000313" key="3">
    <source>
        <dbReference type="Proteomes" id="UP000266272"/>
    </source>
</evidence>
<proteinExistence type="predicted"/>
<dbReference type="AlphaFoldDB" id="A0A395NWA6"/>
<dbReference type="EMBL" id="PXOA01000113">
    <property type="protein sequence ID" value="RFU80390.1"/>
    <property type="molecule type" value="Genomic_DNA"/>
</dbReference>
<protein>
    <submittedName>
        <fullName evidence="2">Uncharacterized protein</fullName>
    </submittedName>
</protein>
<evidence type="ECO:0000256" key="1">
    <source>
        <dbReference type="SAM" id="MobiDB-lite"/>
    </source>
</evidence>
<accession>A0A395NWA6</accession>
<gene>
    <name evidence="2" type="ORF">TARUN_1856</name>
</gene>
<evidence type="ECO:0000313" key="2">
    <source>
        <dbReference type="EMBL" id="RFU80390.1"/>
    </source>
</evidence>
<dbReference type="Proteomes" id="UP000266272">
    <property type="component" value="Unassembled WGS sequence"/>
</dbReference>
<sequence length="210" mass="23151">MGYYGPSATTESSGELDDNSMARCVMETGSFQEVAARELEAHLSASTQVTVVGGSASAVLNTPVGKSPDRLIGNDTFELDAMAADIMDAHVAQSRFDKTGQFEDIHDNIPPMCRSDFQVFVQGLEEAFRPAGPRTNIGLYKSTGRTVILTTFRTLTQKARKRRRVKHRVVVMFEGGDEEEPSDVDYAADQSEEETDDEIEKDPDDMETDE</sequence>